<feature type="domain" description="EamA" evidence="7">
    <location>
        <begin position="159"/>
        <end position="293"/>
    </location>
</feature>
<feature type="domain" description="EamA" evidence="7">
    <location>
        <begin position="15"/>
        <end position="142"/>
    </location>
</feature>
<evidence type="ECO:0000259" key="7">
    <source>
        <dbReference type="Pfam" id="PF00892"/>
    </source>
</evidence>
<feature type="transmembrane region" description="Helical" evidence="6">
    <location>
        <begin position="125"/>
        <end position="145"/>
    </location>
</feature>
<keyword evidence="4 6" id="KW-1133">Transmembrane helix</keyword>
<keyword evidence="5 6" id="KW-0472">Membrane</keyword>
<feature type="transmembrane region" description="Helical" evidence="6">
    <location>
        <begin position="41"/>
        <end position="59"/>
    </location>
</feature>
<dbReference type="GO" id="GO:0016020">
    <property type="term" value="C:membrane"/>
    <property type="evidence" value="ECO:0007669"/>
    <property type="project" value="UniProtKB-SubCell"/>
</dbReference>
<gene>
    <name evidence="8" type="ORF">GD597_10805</name>
</gene>
<proteinExistence type="inferred from homology"/>
<feature type="transmembrane region" description="Helical" evidence="6">
    <location>
        <begin position="12"/>
        <end position="35"/>
    </location>
</feature>
<dbReference type="Pfam" id="PF00892">
    <property type="entry name" value="EamA"/>
    <property type="match status" value="2"/>
</dbReference>
<comment type="similarity">
    <text evidence="2">Belongs to the EamA transporter family.</text>
</comment>
<evidence type="ECO:0000313" key="8">
    <source>
        <dbReference type="EMBL" id="NNV55949.1"/>
    </source>
</evidence>
<comment type="caution">
    <text evidence="8">The sequence shown here is derived from an EMBL/GenBank/DDBJ whole genome shotgun (WGS) entry which is preliminary data.</text>
</comment>
<dbReference type="PANTHER" id="PTHR32322:SF2">
    <property type="entry name" value="EAMA DOMAIN-CONTAINING PROTEIN"/>
    <property type="match status" value="1"/>
</dbReference>
<dbReference type="EMBL" id="WHPF01000007">
    <property type="protein sequence ID" value="NNV55949.1"/>
    <property type="molecule type" value="Genomic_DNA"/>
</dbReference>
<dbReference type="SUPFAM" id="SSF103481">
    <property type="entry name" value="Multidrug resistance efflux transporter EmrE"/>
    <property type="match status" value="2"/>
</dbReference>
<feature type="transmembrane region" description="Helical" evidence="6">
    <location>
        <begin position="274"/>
        <end position="292"/>
    </location>
</feature>
<protein>
    <submittedName>
        <fullName evidence="8">EamA family transporter</fullName>
    </submittedName>
</protein>
<dbReference type="Gene3D" id="1.10.3730.20">
    <property type="match status" value="1"/>
</dbReference>
<evidence type="ECO:0000256" key="5">
    <source>
        <dbReference type="ARBA" id="ARBA00023136"/>
    </source>
</evidence>
<evidence type="ECO:0000256" key="6">
    <source>
        <dbReference type="SAM" id="Phobius"/>
    </source>
</evidence>
<keyword evidence="9" id="KW-1185">Reference proteome</keyword>
<evidence type="ECO:0000256" key="4">
    <source>
        <dbReference type="ARBA" id="ARBA00022989"/>
    </source>
</evidence>
<accession>A0A8J8FGI2</accession>
<evidence type="ECO:0000313" key="9">
    <source>
        <dbReference type="Proteomes" id="UP000598971"/>
    </source>
</evidence>
<name>A0A8J8FGI2_9BACT</name>
<evidence type="ECO:0000256" key="2">
    <source>
        <dbReference type="ARBA" id="ARBA00007362"/>
    </source>
</evidence>
<dbReference type="InterPro" id="IPR037185">
    <property type="entry name" value="EmrE-like"/>
</dbReference>
<keyword evidence="3 6" id="KW-0812">Transmembrane</keyword>
<evidence type="ECO:0000256" key="3">
    <source>
        <dbReference type="ARBA" id="ARBA00022692"/>
    </source>
</evidence>
<feature type="transmembrane region" description="Helical" evidence="6">
    <location>
        <begin position="217"/>
        <end position="241"/>
    </location>
</feature>
<feature type="transmembrane region" description="Helical" evidence="6">
    <location>
        <begin position="71"/>
        <end position="92"/>
    </location>
</feature>
<dbReference type="AlphaFoldDB" id="A0A8J8FGI2"/>
<comment type="subcellular location">
    <subcellularLocation>
        <location evidence="1">Membrane</location>
        <topology evidence="1">Multi-pass membrane protein</topology>
    </subcellularLocation>
</comment>
<feature type="transmembrane region" description="Helical" evidence="6">
    <location>
        <begin position="248"/>
        <end position="268"/>
    </location>
</feature>
<dbReference type="Proteomes" id="UP000598971">
    <property type="component" value="Unassembled WGS sequence"/>
</dbReference>
<reference evidence="8" key="1">
    <citation type="submission" date="2019-10" db="EMBL/GenBank/DDBJ databases">
        <title>Draft genome sequence of Panacibacter sp. KCS-6.</title>
        <authorList>
            <person name="Yim K.J."/>
        </authorList>
    </citation>
    <scope>NUCLEOTIDE SEQUENCE</scope>
    <source>
        <strain evidence="8">KCS-6</strain>
    </source>
</reference>
<feature type="transmembrane region" description="Helical" evidence="6">
    <location>
        <begin position="187"/>
        <end position="211"/>
    </location>
</feature>
<evidence type="ECO:0000256" key="1">
    <source>
        <dbReference type="ARBA" id="ARBA00004141"/>
    </source>
</evidence>
<feature type="transmembrane region" description="Helical" evidence="6">
    <location>
        <begin position="98"/>
        <end position="120"/>
    </location>
</feature>
<dbReference type="PANTHER" id="PTHR32322">
    <property type="entry name" value="INNER MEMBRANE TRANSPORTER"/>
    <property type="match status" value="1"/>
</dbReference>
<feature type="transmembrane region" description="Helical" evidence="6">
    <location>
        <begin position="157"/>
        <end position="175"/>
    </location>
</feature>
<organism evidence="8 9">
    <name type="scientific">Limnovirga soli</name>
    <dbReference type="NCBI Taxonomy" id="2656915"/>
    <lineage>
        <taxon>Bacteria</taxon>
        <taxon>Pseudomonadati</taxon>
        <taxon>Bacteroidota</taxon>
        <taxon>Chitinophagia</taxon>
        <taxon>Chitinophagales</taxon>
        <taxon>Chitinophagaceae</taxon>
        <taxon>Limnovirga</taxon>
    </lineage>
</organism>
<dbReference type="InterPro" id="IPR000620">
    <property type="entry name" value="EamA_dom"/>
</dbReference>
<dbReference type="InterPro" id="IPR050638">
    <property type="entry name" value="AA-Vitamin_Transporters"/>
</dbReference>
<sequence length="296" mass="32372">MYKFNVLTKNFTSWLLFILIALIWGSSFILMKMGLQVLSPYQVAALRMLSGAIALLPFAFKAFKQVDRKKLPYIILSGFLGSFFPAFLYCIAETRIDSSLAAILNSFTPMFTIIVGASFFQLKAVWLQIAGVIIGCIGLILLPFTTQQGINFTDMQYSLLVLVATICYALNVNMVNRHLHNTPSLHIASLAFCFLLPPALIILIATGYFNLPLGDTAYWHASAAAITLGAFGTAIASVLFYMLLKKSGVLFTSLVTYAIPVVAVLWGILSGESITLPELGCLIIILSGVYLVNKKS</sequence>